<comment type="caution">
    <text evidence="1">The sequence shown here is derived from an EMBL/GenBank/DDBJ whole genome shotgun (WGS) entry which is preliminary data.</text>
</comment>
<name>A0ABQ1FK97_9GAMM</name>
<dbReference type="InterPro" id="IPR032075">
    <property type="entry name" value="PI-PLC-C1"/>
</dbReference>
<gene>
    <name evidence="1" type="ORF">GCM10010981_00670</name>
</gene>
<protein>
    <recommendedName>
        <fullName evidence="3">Calcium-dependent phosphoinositide phospholipase C</fullName>
    </recommendedName>
</protein>
<reference evidence="2" key="1">
    <citation type="journal article" date="2019" name="Int. J. Syst. Evol. Microbiol.">
        <title>The Global Catalogue of Microorganisms (GCM) 10K type strain sequencing project: providing services to taxonomists for standard genome sequencing and annotation.</title>
        <authorList>
            <consortium name="The Broad Institute Genomics Platform"/>
            <consortium name="The Broad Institute Genome Sequencing Center for Infectious Disease"/>
            <person name="Wu L."/>
            <person name="Ma J."/>
        </authorList>
    </citation>
    <scope>NUCLEOTIDE SEQUENCE [LARGE SCALE GENOMIC DNA]</scope>
    <source>
        <strain evidence="2">CGMCC 1.15439</strain>
    </source>
</reference>
<evidence type="ECO:0000313" key="1">
    <source>
        <dbReference type="EMBL" id="GGA16823.1"/>
    </source>
</evidence>
<dbReference type="Gene3D" id="3.20.20.190">
    <property type="entry name" value="Phosphatidylinositol (PI) phosphodiesterase"/>
    <property type="match status" value="1"/>
</dbReference>
<dbReference type="RefSeq" id="WP_229720578.1">
    <property type="nucleotide sequence ID" value="NZ_BMJA01000001.1"/>
</dbReference>
<dbReference type="InterPro" id="IPR017946">
    <property type="entry name" value="PLC-like_Pdiesterase_TIM-brl"/>
</dbReference>
<proteinExistence type="predicted"/>
<dbReference type="Proteomes" id="UP000620046">
    <property type="component" value="Unassembled WGS sequence"/>
</dbReference>
<dbReference type="EMBL" id="BMJA01000001">
    <property type="protein sequence ID" value="GGA16823.1"/>
    <property type="molecule type" value="Genomic_DNA"/>
</dbReference>
<accession>A0ABQ1FK97</accession>
<sequence length="379" mass="41631">MRVTRDITIGHALVSLLAVLLFGFATNASTTQPTPLRLNELQYIGSHNSYHAGLGASETIVWKRFDPVTFAILDYAHPSLTKQLDDGVRQLELDVYGDAQGGRYAHPAIDSLVRQAGLSPDPPFADPAVMQRPGYKVMHIQDLDQRSNCQPFITCLAEVRTWSQAHPTHLPIFILVETVLSPTRKPYPVVEPEPFDTKALDALDAEVRSVFARNEYISPDDVRGQFPTLNAAIRKQGWPTLKSARGKVIFLLDQRWVGPAYLQGHLSLRGRVFFTNAVPGTDDAAFTELNDGDAASIAGLVKQGYLVRTRTDADLKEAQRNDTTRRDAMLASGAQLLSTDYPDGEPAATGYVVSFPAHLHARCDPLFAQVPCTSAELSP</sequence>
<evidence type="ECO:0008006" key="3">
    <source>
        <dbReference type="Google" id="ProtNLM"/>
    </source>
</evidence>
<dbReference type="SUPFAM" id="SSF51695">
    <property type="entry name" value="PLC-like phosphodiesterases"/>
    <property type="match status" value="1"/>
</dbReference>
<evidence type="ECO:0000313" key="2">
    <source>
        <dbReference type="Proteomes" id="UP000620046"/>
    </source>
</evidence>
<dbReference type="CDD" id="cd08589">
    <property type="entry name" value="PI-PLCc_SaPLC1_like"/>
    <property type="match status" value="1"/>
</dbReference>
<dbReference type="Pfam" id="PF16670">
    <property type="entry name" value="PI-PLC-C1"/>
    <property type="match status" value="1"/>
</dbReference>
<keyword evidence="2" id="KW-1185">Reference proteome</keyword>
<organism evidence="1 2">
    <name type="scientific">Dyella nitratireducens</name>
    <dbReference type="NCBI Taxonomy" id="1849580"/>
    <lineage>
        <taxon>Bacteria</taxon>
        <taxon>Pseudomonadati</taxon>
        <taxon>Pseudomonadota</taxon>
        <taxon>Gammaproteobacteria</taxon>
        <taxon>Lysobacterales</taxon>
        <taxon>Rhodanobacteraceae</taxon>
        <taxon>Dyella</taxon>
    </lineage>
</organism>